<dbReference type="PROSITE" id="PS00356">
    <property type="entry name" value="HTH_LACI_1"/>
    <property type="match status" value="1"/>
</dbReference>
<dbReference type="Proteomes" id="UP000266906">
    <property type="component" value="Unassembled WGS sequence"/>
</dbReference>
<dbReference type="PANTHER" id="PTHR30146">
    <property type="entry name" value="LACI-RELATED TRANSCRIPTIONAL REPRESSOR"/>
    <property type="match status" value="1"/>
</dbReference>
<dbReference type="RefSeq" id="WP_123559492.1">
    <property type="nucleotide sequence ID" value="NZ_JBEYIY010000039.1"/>
</dbReference>
<keyword evidence="1" id="KW-0805">Transcription regulation</keyword>
<dbReference type="Pfam" id="PF13377">
    <property type="entry name" value="Peripla_BP_3"/>
    <property type="match status" value="1"/>
</dbReference>
<dbReference type="Gene3D" id="1.10.260.40">
    <property type="entry name" value="lambda repressor-like DNA-binding domains"/>
    <property type="match status" value="1"/>
</dbReference>
<dbReference type="CDD" id="cd01392">
    <property type="entry name" value="HTH_LacI"/>
    <property type="match status" value="1"/>
</dbReference>
<sequence>MTEPAPRGRAAGRPKRPPTIHDVAAVAGVSRGTVSRVLQGGHNVSPASQQAVEAAIAELGYVVNRAARSLVTQRSGSVAFLLTEPQERFFEDPNFTTLLRGCTAALAEHDIPLLLMTAGDDAERRRVTRYLAAGHVDGVLLVSSHRGNPMIEHLREADIPMVCCGRPLGQRGRVPYVAADDREGAKDLVRHLLESGRTKVATIAGPQDTPGGVERLSGYREVLAEYGLPVDERLIAAGDYSRAGGEAAMRELLLREPELDAVFVASDLMADGALSALGHAGRRVPEDVAVGGFDDSPVALGTRPPLTTIRQPWDRISAEMVRLLLARIAGEEAPTVILPTELVVRGSA</sequence>
<protein>
    <submittedName>
        <fullName evidence="6">LacI family transcriptional regulator</fullName>
    </submittedName>
</protein>
<dbReference type="Gene3D" id="3.40.50.2300">
    <property type="match status" value="2"/>
</dbReference>
<evidence type="ECO:0000256" key="3">
    <source>
        <dbReference type="ARBA" id="ARBA00023163"/>
    </source>
</evidence>
<name>A0A3N4S1T6_9ACTN</name>
<reference evidence="7 8" key="1">
    <citation type="submission" date="2018-11" db="EMBL/GenBank/DDBJ databases">
        <title>Sequencing the genomes of 1000 actinobacteria strains.</title>
        <authorList>
            <person name="Klenk H.-P."/>
        </authorList>
    </citation>
    <scope>NUCLEOTIDE SEQUENCE [LARGE SCALE GENOMIC DNA]</scope>
    <source>
        <strain evidence="5 8">DSM 44780</strain>
        <strain evidence="6 7">DSM 44781</strain>
    </source>
</reference>
<dbReference type="PANTHER" id="PTHR30146:SF109">
    <property type="entry name" value="HTH-TYPE TRANSCRIPTIONAL REGULATOR GALS"/>
    <property type="match status" value="1"/>
</dbReference>
<gene>
    <name evidence="6" type="ORF">EDD38_5266</name>
    <name evidence="5" type="ORF">EDD39_5001</name>
</gene>
<dbReference type="EMBL" id="RJVJ01000001">
    <property type="protein sequence ID" value="ROR46716.1"/>
    <property type="molecule type" value="Genomic_DNA"/>
</dbReference>
<dbReference type="OrthoDB" id="4268837at2"/>
<comment type="caution">
    <text evidence="6">The sequence shown here is derived from an EMBL/GenBank/DDBJ whole genome shotgun (WGS) entry which is preliminary data.</text>
</comment>
<keyword evidence="3" id="KW-0804">Transcription</keyword>
<dbReference type="GO" id="GO:0000976">
    <property type="term" value="F:transcription cis-regulatory region binding"/>
    <property type="evidence" value="ECO:0007669"/>
    <property type="project" value="TreeGrafter"/>
</dbReference>
<evidence type="ECO:0000313" key="6">
    <source>
        <dbReference type="EMBL" id="RPE36885.1"/>
    </source>
</evidence>
<dbReference type="PROSITE" id="PS50932">
    <property type="entry name" value="HTH_LACI_2"/>
    <property type="match status" value="1"/>
</dbReference>
<evidence type="ECO:0000313" key="7">
    <source>
        <dbReference type="Proteomes" id="UP000266906"/>
    </source>
</evidence>
<dbReference type="InterPro" id="IPR046335">
    <property type="entry name" value="LacI/GalR-like_sensor"/>
</dbReference>
<dbReference type="InterPro" id="IPR028082">
    <property type="entry name" value="Peripla_BP_I"/>
</dbReference>
<keyword evidence="7" id="KW-1185">Reference proteome</keyword>
<dbReference type="EMBL" id="RKQG01000001">
    <property type="protein sequence ID" value="RPE36885.1"/>
    <property type="molecule type" value="Genomic_DNA"/>
</dbReference>
<dbReference type="InterPro" id="IPR000843">
    <property type="entry name" value="HTH_LacI"/>
</dbReference>
<proteinExistence type="predicted"/>
<evidence type="ECO:0000259" key="4">
    <source>
        <dbReference type="PROSITE" id="PS50932"/>
    </source>
</evidence>
<dbReference type="SUPFAM" id="SSF53822">
    <property type="entry name" value="Periplasmic binding protein-like I"/>
    <property type="match status" value="1"/>
</dbReference>
<dbReference type="CDD" id="cd06267">
    <property type="entry name" value="PBP1_LacI_sugar_binding-like"/>
    <property type="match status" value="1"/>
</dbReference>
<dbReference type="GO" id="GO:0003700">
    <property type="term" value="F:DNA-binding transcription factor activity"/>
    <property type="evidence" value="ECO:0007669"/>
    <property type="project" value="TreeGrafter"/>
</dbReference>
<accession>A0A8G1XFN8</accession>
<dbReference type="AlphaFoldDB" id="A0A3N4S1T6"/>
<organism evidence="6 7">
    <name type="scientific">Kitasatospora cineracea</name>
    <dbReference type="NCBI Taxonomy" id="88074"/>
    <lineage>
        <taxon>Bacteria</taxon>
        <taxon>Bacillati</taxon>
        <taxon>Actinomycetota</taxon>
        <taxon>Actinomycetes</taxon>
        <taxon>Kitasatosporales</taxon>
        <taxon>Streptomycetaceae</taxon>
        <taxon>Kitasatospora</taxon>
    </lineage>
</organism>
<feature type="domain" description="HTH lacI-type" evidence="4">
    <location>
        <begin position="18"/>
        <end position="72"/>
    </location>
</feature>
<keyword evidence="2" id="KW-0238">DNA-binding</keyword>
<dbReference type="Proteomes" id="UP000267408">
    <property type="component" value="Unassembled WGS sequence"/>
</dbReference>
<evidence type="ECO:0000256" key="1">
    <source>
        <dbReference type="ARBA" id="ARBA00023015"/>
    </source>
</evidence>
<evidence type="ECO:0000256" key="2">
    <source>
        <dbReference type="ARBA" id="ARBA00023125"/>
    </source>
</evidence>
<evidence type="ECO:0000313" key="8">
    <source>
        <dbReference type="Proteomes" id="UP000267408"/>
    </source>
</evidence>
<dbReference type="SUPFAM" id="SSF47413">
    <property type="entry name" value="lambda repressor-like DNA-binding domains"/>
    <property type="match status" value="1"/>
</dbReference>
<accession>A0A3N4S1T6</accession>
<dbReference type="Pfam" id="PF00356">
    <property type="entry name" value="LacI"/>
    <property type="match status" value="1"/>
</dbReference>
<dbReference type="SMART" id="SM00354">
    <property type="entry name" value="HTH_LACI"/>
    <property type="match status" value="1"/>
</dbReference>
<evidence type="ECO:0000313" key="5">
    <source>
        <dbReference type="EMBL" id="ROR46716.1"/>
    </source>
</evidence>
<dbReference type="InterPro" id="IPR010982">
    <property type="entry name" value="Lambda_DNA-bd_dom_sf"/>
</dbReference>